<sequence>MAVATEVEMETRHTVLPLYRPIRELSLVSAYFPCASGHRAAGRASSLLARPPVATNDHGRWRRDAYPAAGEQRAQSYKSAGELLSSCDATKAAVAELRWLAAEHHQLLADLLALCGDCATRIKMGNQDGKLQEHPEGVIVPGQGGAGAPALVETSSLQHPLSPERKKGALKSRKLKKLAGKKTTDNADELLQNKIKKKVDNAQAGKGSTSGKNTPQEQPKSPGTPGSVGGKVSLHRCPDTPETGSYASVGSEPLLPMDDDFHIAREGWDFMEDSQAFVSGGDLCSELSEYHSQLYLGCGPIASSSLLEDTQGMGAERLVSGSNLRPSAGKSSSSPPRPEQCASSDGAMTNSAIGLHDQVERKEAGVKLATKTQQDARANPKVNCVRMVGQAVPGSGAAGEDASASHPSRDSSGPGQSNSPQVGADMRGQKDSLAVDRPTEGLRLPLSSPSPSGKIRMKSPTSPSLSGVFNVSFPASNSLQSMSPLLSPLSSRLPSPQFNHRILLLPEEGDGSQGQGQGQGQSQARTAQRQLAYGAAAVSLLSPDDGDEPRLTTEVIDKNGNKRTITRLDLNLSRCEGAGNSRWNPSSTSPVSTATEEALLRHDDIWMLDGDDISHEPLCRATRPDHLEFLRITPPEDDIMGDTPYNPKLDGMVSWIQAMNT</sequence>
<keyword evidence="3" id="KW-1185">Reference proteome</keyword>
<evidence type="ECO:0000313" key="2">
    <source>
        <dbReference type="EMBL" id="KAG5266205.1"/>
    </source>
</evidence>
<evidence type="ECO:0000256" key="1">
    <source>
        <dbReference type="SAM" id="MobiDB-lite"/>
    </source>
</evidence>
<feature type="compositionally biased region" description="Basic and acidic residues" evidence="1">
    <location>
        <begin position="427"/>
        <end position="440"/>
    </location>
</feature>
<comment type="caution">
    <text evidence="2">The sequence shown here is derived from an EMBL/GenBank/DDBJ whole genome shotgun (WGS) entry which is preliminary data.</text>
</comment>
<feature type="compositionally biased region" description="Low complexity" evidence="1">
    <location>
        <begin position="394"/>
        <end position="405"/>
    </location>
</feature>
<name>A0AAV6FTZ1_9TELE</name>
<feature type="compositionally biased region" description="Polar residues" evidence="1">
    <location>
        <begin position="320"/>
        <end position="334"/>
    </location>
</feature>
<proteinExistence type="predicted"/>
<organism evidence="2 3">
    <name type="scientific">Alosa alosa</name>
    <name type="common">allis shad</name>
    <dbReference type="NCBI Taxonomy" id="278164"/>
    <lineage>
        <taxon>Eukaryota</taxon>
        <taxon>Metazoa</taxon>
        <taxon>Chordata</taxon>
        <taxon>Craniata</taxon>
        <taxon>Vertebrata</taxon>
        <taxon>Euteleostomi</taxon>
        <taxon>Actinopterygii</taxon>
        <taxon>Neopterygii</taxon>
        <taxon>Teleostei</taxon>
        <taxon>Clupei</taxon>
        <taxon>Clupeiformes</taxon>
        <taxon>Clupeoidei</taxon>
        <taxon>Clupeidae</taxon>
        <taxon>Alosa</taxon>
    </lineage>
</organism>
<evidence type="ECO:0000313" key="3">
    <source>
        <dbReference type="Proteomes" id="UP000823561"/>
    </source>
</evidence>
<accession>A0AAV6FTZ1</accession>
<feature type="compositionally biased region" description="Polar residues" evidence="1">
    <location>
        <begin position="410"/>
        <end position="421"/>
    </location>
</feature>
<feature type="compositionally biased region" description="Polar residues" evidence="1">
    <location>
        <begin position="206"/>
        <end position="221"/>
    </location>
</feature>
<feature type="region of interest" description="Disordered" evidence="1">
    <location>
        <begin position="319"/>
        <end position="348"/>
    </location>
</feature>
<feature type="region of interest" description="Disordered" evidence="1">
    <location>
        <begin position="392"/>
        <end position="463"/>
    </location>
</feature>
<feature type="region of interest" description="Disordered" evidence="1">
    <location>
        <begin position="155"/>
        <end position="253"/>
    </location>
</feature>
<dbReference type="AlphaFoldDB" id="A0AAV6FTZ1"/>
<feature type="region of interest" description="Disordered" evidence="1">
    <location>
        <begin position="507"/>
        <end position="529"/>
    </location>
</feature>
<feature type="compositionally biased region" description="Basic residues" evidence="1">
    <location>
        <begin position="168"/>
        <end position="180"/>
    </location>
</feature>
<gene>
    <name evidence="2" type="ORF">AALO_G00250950</name>
</gene>
<reference evidence="2" key="1">
    <citation type="submission" date="2020-10" db="EMBL/GenBank/DDBJ databases">
        <title>Chromosome-scale genome assembly of the Allis shad, Alosa alosa.</title>
        <authorList>
            <person name="Margot Z."/>
            <person name="Christophe K."/>
            <person name="Cabau C."/>
            <person name="Louis A."/>
            <person name="Berthelot C."/>
            <person name="Parey E."/>
            <person name="Roest Crollius H."/>
            <person name="Montfort J."/>
            <person name="Robinson-Rechavi M."/>
            <person name="Bucao C."/>
            <person name="Bouchez O."/>
            <person name="Gislard M."/>
            <person name="Lluch J."/>
            <person name="Milhes M."/>
            <person name="Lampietro C."/>
            <person name="Lopez Roques C."/>
            <person name="Donnadieu C."/>
            <person name="Braasch I."/>
            <person name="Desvignes T."/>
            <person name="Postlethwait J."/>
            <person name="Bobe J."/>
            <person name="Guiguen Y."/>
        </authorList>
    </citation>
    <scope>NUCLEOTIDE SEQUENCE</scope>
    <source>
        <strain evidence="2">M-15738</strain>
        <tissue evidence="2">Blood</tissue>
    </source>
</reference>
<protein>
    <submittedName>
        <fullName evidence="2">Uncharacterized protein</fullName>
    </submittedName>
</protein>
<feature type="compositionally biased region" description="Low complexity" evidence="1">
    <location>
        <begin position="442"/>
        <end position="452"/>
    </location>
</feature>
<dbReference type="Proteomes" id="UP000823561">
    <property type="component" value="Chromosome 19"/>
</dbReference>
<dbReference type="EMBL" id="JADWDJ010000019">
    <property type="protein sequence ID" value="KAG5266205.1"/>
    <property type="molecule type" value="Genomic_DNA"/>
</dbReference>